<evidence type="ECO:0000313" key="2">
    <source>
        <dbReference type="Proteomes" id="UP000265882"/>
    </source>
</evidence>
<comment type="caution">
    <text evidence="1">The sequence shown here is derived from an EMBL/GenBank/DDBJ whole genome shotgun (WGS) entry which is preliminary data.</text>
</comment>
<evidence type="ECO:0000313" key="1">
    <source>
        <dbReference type="EMBL" id="RJP17127.1"/>
    </source>
</evidence>
<sequence>MRGVSHACHAARVVFFSYSRASRDTRRCDVFVVILSDGEGSLFKPPAHADYTPHRDLITLRRGDPLGRPLTTSLFVIPAGLKRESRMRGTAAPFQPSSSRMIVEITSDLAQPFTSLA</sequence>
<protein>
    <submittedName>
        <fullName evidence="1">Uncharacterized protein</fullName>
    </submittedName>
</protein>
<accession>A0A3A4N5F4</accession>
<name>A0A3A4N5F4_ABYX5</name>
<proteinExistence type="predicted"/>
<dbReference type="Proteomes" id="UP000265882">
    <property type="component" value="Unassembled WGS sequence"/>
</dbReference>
<organism evidence="1 2">
    <name type="scientific">Abyssobacteria bacterium (strain SURF_5)</name>
    <dbReference type="NCBI Taxonomy" id="2093360"/>
    <lineage>
        <taxon>Bacteria</taxon>
        <taxon>Pseudomonadati</taxon>
        <taxon>Candidatus Hydrogenedentota</taxon>
        <taxon>Candidatus Abyssobacteria</taxon>
    </lineage>
</organism>
<reference evidence="1 2" key="1">
    <citation type="journal article" date="2017" name="ISME J.">
        <title>Energy and carbon metabolisms in a deep terrestrial subsurface fluid microbial community.</title>
        <authorList>
            <person name="Momper L."/>
            <person name="Jungbluth S.P."/>
            <person name="Lee M.D."/>
            <person name="Amend J.P."/>
        </authorList>
    </citation>
    <scope>NUCLEOTIDE SEQUENCE [LARGE SCALE GENOMIC DNA]</scope>
    <source>
        <strain evidence="1">SURF_5</strain>
    </source>
</reference>
<dbReference type="AlphaFoldDB" id="A0A3A4N5F4"/>
<dbReference type="EMBL" id="QZKU01000120">
    <property type="protein sequence ID" value="RJP17127.1"/>
    <property type="molecule type" value="Genomic_DNA"/>
</dbReference>
<gene>
    <name evidence="1" type="ORF">C4520_17555</name>
</gene>